<gene>
    <name evidence="7" type="ORF">B9G98_01451</name>
</gene>
<dbReference type="AlphaFoldDB" id="A0A2T0FFR4"/>
<protein>
    <recommendedName>
        <fullName evidence="9">Protein sym1</fullName>
    </recommendedName>
</protein>
<dbReference type="OrthoDB" id="10267969at2759"/>
<evidence type="ECO:0008006" key="9">
    <source>
        <dbReference type="Google" id="ProtNLM"/>
    </source>
</evidence>
<keyword evidence="5 6" id="KW-0472">Membrane</keyword>
<evidence type="ECO:0000256" key="1">
    <source>
        <dbReference type="ARBA" id="ARBA00004141"/>
    </source>
</evidence>
<dbReference type="EMBL" id="NDIQ01000001">
    <property type="protein sequence ID" value="PRT53831.1"/>
    <property type="molecule type" value="Genomic_DNA"/>
</dbReference>
<comment type="caution">
    <text evidence="7">The sequence shown here is derived from an EMBL/GenBank/DDBJ whole genome shotgun (WGS) entry which is preliminary data.</text>
</comment>
<dbReference type="PANTHER" id="PTHR11266:SF50">
    <property type="entry name" value="VACUOLAR MEMBRANE PROTEIN YOR292C"/>
    <property type="match status" value="1"/>
</dbReference>
<dbReference type="InterPro" id="IPR007248">
    <property type="entry name" value="Mpv17_PMP22"/>
</dbReference>
<accession>A0A2T0FFR4</accession>
<dbReference type="RefSeq" id="XP_024663777.1">
    <property type="nucleotide sequence ID" value="XM_024808009.1"/>
</dbReference>
<feature type="transmembrane region" description="Helical" evidence="6">
    <location>
        <begin position="160"/>
        <end position="185"/>
    </location>
</feature>
<feature type="transmembrane region" description="Helical" evidence="6">
    <location>
        <begin position="234"/>
        <end position="252"/>
    </location>
</feature>
<keyword evidence="3 6" id="KW-0812">Transmembrane</keyword>
<organism evidence="7 8">
    <name type="scientific">Wickerhamiella sorbophila</name>
    <dbReference type="NCBI Taxonomy" id="45607"/>
    <lineage>
        <taxon>Eukaryota</taxon>
        <taxon>Fungi</taxon>
        <taxon>Dikarya</taxon>
        <taxon>Ascomycota</taxon>
        <taxon>Saccharomycotina</taxon>
        <taxon>Dipodascomycetes</taxon>
        <taxon>Dipodascales</taxon>
        <taxon>Trichomonascaceae</taxon>
        <taxon>Wickerhamiella</taxon>
    </lineage>
</organism>
<evidence type="ECO:0000256" key="5">
    <source>
        <dbReference type="ARBA" id="ARBA00023136"/>
    </source>
</evidence>
<comment type="similarity">
    <text evidence="2 6">Belongs to the peroxisomal membrane protein PXMP2/4 family.</text>
</comment>
<dbReference type="GO" id="GO:0005739">
    <property type="term" value="C:mitochondrion"/>
    <property type="evidence" value="ECO:0007669"/>
    <property type="project" value="TreeGrafter"/>
</dbReference>
<keyword evidence="8" id="KW-1185">Reference proteome</keyword>
<evidence type="ECO:0000256" key="4">
    <source>
        <dbReference type="ARBA" id="ARBA00022989"/>
    </source>
</evidence>
<dbReference type="Proteomes" id="UP000238350">
    <property type="component" value="Unassembled WGS sequence"/>
</dbReference>
<keyword evidence="4 6" id="KW-1133">Transmembrane helix</keyword>
<evidence type="ECO:0000313" key="8">
    <source>
        <dbReference type="Proteomes" id="UP000238350"/>
    </source>
</evidence>
<dbReference type="PANTHER" id="PTHR11266">
    <property type="entry name" value="PEROXISOMAL MEMBRANE PROTEIN 2, PXMP2 MPV17"/>
    <property type="match status" value="1"/>
</dbReference>
<dbReference type="STRING" id="45607.A0A2T0FFR4"/>
<evidence type="ECO:0000256" key="3">
    <source>
        <dbReference type="ARBA" id="ARBA00022692"/>
    </source>
</evidence>
<dbReference type="GO" id="GO:0016020">
    <property type="term" value="C:membrane"/>
    <property type="evidence" value="ECO:0007669"/>
    <property type="project" value="UniProtKB-SubCell"/>
</dbReference>
<evidence type="ECO:0000256" key="6">
    <source>
        <dbReference type="RuleBase" id="RU363053"/>
    </source>
</evidence>
<feature type="transmembrane region" description="Helical" evidence="6">
    <location>
        <begin position="205"/>
        <end position="222"/>
    </location>
</feature>
<evidence type="ECO:0000256" key="2">
    <source>
        <dbReference type="ARBA" id="ARBA00006824"/>
    </source>
</evidence>
<dbReference type="Pfam" id="PF04117">
    <property type="entry name" value="Mpv17_PMP22"/>
    <property type="match status" value="1"/>
</dbReference>
<feature type="transmembrane region" description="Helical" evidence="6">
    <location>
        <begin position="38"/>
        <end position="56"/>
    </location>
</feature>
<dbReference type="GeneID" id="36515200"/>
<reference evidence="7 8" key="1">
    <citation type="submission" date="2017-04" db="EMBL/GenBank/DDBJ databases">
        <title>Genome sequencing of [Candida] sorbophila.</title>
        <authorList>
            <person name="Ahn J.O."/>
        </authorList>
    </citation>
    <scope>NUCLEOTIDE SEQUENCE [LARGE SCALE GENOMIC DNA]</scope>
    <source>
        <strain evidence="7 8">DS02</strain>
    </source>
</reference>
<proteinExistence type="inferred from homology"/>
<comment type="subcellular location">
    <subcellularLocation>
        <location evidence="1">Membrane</location>
        <topology evidence="1">Multi-pass membrane protein</topology>
    </subcellularLocation>
</comment>
<evidence type="ECO:0000313" key="7">
    <source>
        <dbReference type="EMBL" id="PRT53831.1"/>
    </source>
</evidence>
<sequence length="286" mass="32390">MPFIHGPLRDTPEDGLVQAAFTKFVDFVTGFRVFRVPALNWTMILVYFTALVKWTFHFTTFRAFNSVLTNVFTNLLLYGLADTLAQTLRSVSAFSASVSLNSESPESKGIFNYIVQNGRPRRVILDDDDDDLAELGLGILQQAPEDRPHSHPEVFNFRRWAFFSCWGVLISFSQSAWYVFLNAAFGSGPMRFISVLQRVLCDQLFYSPISLAGFLCYMVFVIERGTIDDLSERFGTAYIPMLAANYTVWPAAQFVNFLLIPPSLQIPFSSTISVFWNAYLSLKNPS</sequence>
<name>A0A2T0FFR4_9ASCO</name>